<dbReference type="EMBL" id="SNRW01046339">
    <property type="protein sequence ID" value="KAA6318184.1"/>
    <property type="molecule type" value="Genomic_DNA"/>
</dbReference>
<sequence length="187" mass="21393">MGYPEQQIHSDLVKQLMRKIRMRLIQTDKEKQIWDQDILLNYIKQQVSLLEQNLFTIEQRRATAATLVMVFIVARLAELHRAVLLSTSEDEYIIQTTILKSVKELLNSKSARFLMRESAHCVGSNPGQAIENQTSQTKPKNSGGSAMQRDTSKLMILAKPQEQQLCLRALAKHTQLPPLELRQLLNS</sequence>
<dbReference type="Proteomes" id="UP000324800">
    <property type="component" value="Unassembled WGS sequence"/>
</dbReference>
<evidence type="ECO:0000313" key="3">
    <source>
        <dbReference type="Proteomes" id="UP000324800"/>
    </source>
</evidence>
<proteinExistence type="predicted"/>
<name>A0A5J4QB62_9EUKA</name>
<feature type="compositionally biased region" description="Polar residues" evidence="1">
    <location>
        <begin position="125"/>
        <end position="148"/>
    </location>
</feature>
<feature type="non-terminal residue" evidence="2">
    <location>
        <position position="187"/>
    </location>
</feature>
<reference evidence="2 3" key="1">
    <citation type="submission" date="2019-03" db="EMBL/GenBank/DDBJ databases">
        <title>Single cell metagenomics reveals metabolic interactions within the superorganism composed of flagellate Streblomastix strix and complex community of Bacteroidetes bacteria on its surface.</title>
        <authorList>
            <person name="Treitli S.C."/>
            <person name="Kolisko M."/>
            <person name="Husnik F."/>
            <person name="Keeling P."/>
            <person name="Hampl V."/>
        </authorList>
    </citation>
    <scope>NUCLEOTIDE SEQUENCE [LARGE SCALE GENOMIC DNA]</scope>
    <source>
        <strain evidence="2">ST1C</strain>
    </source>
</reference>
<gene>
    <name evidence="2" type="ORF">EZS28_054980</name>
</gene>
<feature type="region of interest" description="Disordered" evidence="1">
    <location>
        <begin position="124"/>
        <end position="148"/>
    </location>
</feature>
<evidence type="ECO:0000256" key="1">
    <source>
        <dbReference type="SAM" id="MobiDB-lite"/>
    </source>
</evidence>
<evidence type="ECO:0000313" key="2">
    <source>
        <dbReference type="EMBL" id="KAA6318184.1"/>
    </source>
</evidence>
<protein>
    <submittedName>
        <fullName evidence="2">Uncharacterized protein</fullName>
    </submittedName>
</protein>
<dbReference type="AlphaFoldDB" id="A0A5J4QB62"/>
<organism evidence="2 3">
    <name type="scientific">Streblomastix strix</name>
    <dbReference type="NCBI Taxonomy" id="222440"/>
    <lineage>
        <taxon>Eukaryota</taxon>
        <taxon>Metamonada</taxon>
        <taxon>Preaxostyla</taxon>
        <taxon>Oxymonadida</taxon>
        <taxon>Streblomastigidae</taxon>
        <taxon>Streblomastix</taxon>
    </lineage>
</organism>
<accession>A0A5J4QB62</accession>
<comment type="caution">
    <text evidence="2">The sequence shown here is derived from an EMBL/GenBank/DDBJ whole genome shotgun (WGS) entry which is preliminary data.</text>
</comment>